<dbReference type="AlphaFoldDB" id="A0A8H3FDN5"/>
<evidence type="ECO:0000313" key="3">
    <source>
        <dbReference type="Proteomes" id="UP000664521"/>
    </source>
</evidence>
<dbReference type="OrthoDB" id="5363415at2759"/>
<name>A0A8H3FDN5_9LECA</name>
<gene>
    <name evidence="2" type="ORF">HETSPECPRED_003879</name>
</gene>
<dbReference type="Proteomes" id="UP000664521">
    <property type="component" value="Unassembled WGS sequence"/>
</dbReference>
<organism evidence="2 3">
    <name type="scientific">Heterodermia speciosa</name>
    <dbReference type="NCBI Taxonomy" id="116794"/>
    <lineage>
        <taxon>Eukaryota</taxon>
        <taxon>Fungi</taxon>
        <taxon>Dikarya</taxon>
        <taxon>Ascomycota</taxon>
        <taxon>Pezizomycotina</taxon>
        <taxon>Lecanoromycetes</taxon>
        <taxon>OSLEUM clade</taxon>
        <taxon>Lecanoromycetidae</taxon>
        <taxon>Caliciales</taxon>
        <taxon>Physciaceae</taxon>
        <taxon>Heterodermia</taxon>
    </lineage>
</organism>
<evidence type="ECO:0000313" key="2">
    <source>
        <dbReference type="EMBL" id="CAF9918936.1"/>
    </source>
</evidence>
<reference evidence="2" key="1">
    <citation type="submission" date="2021-03" db="EMBL/GenBank/DDBJ databases">
        <authorList>
            <person name="Tagirdzhanova G."/>
        </authorList>
    </citation>
    <scope>NUCLEOTIDE SEQUENCE</scope>
</reference>
<evidence type="ECO:0000256" key="1">
    <source>
        <dbReference type="SAM" id="MobiDB-lite"/>
    </source>
</evidence>
<protein>
    <submittedName>
        <fullName evidence="2">Uncharacterized protein</fullName>
    </submittedName>
</protein>
<feature type="compositionally biased region" description="Polar residues" evidence="1">
    <location>
        <begin position="29"/>
        <end position="38"/>
    </location>
</feature>
<dbReference type="InterPro" id="IPR018858">
    <property type="entry name" value="DUF2458"/>
</dbReference>
<proteinExistence type="predicted"/>
<dbReference type="EMBL" id="CAJPDS010000023">
    <property type="protein sequence ID" value="CAF9918936.1"/>
    <property type="molecule type" value="Genomic_DNA"/>
</dbReference>
<comment type="caution">
    <text evidence="2">The sequence shown here is derived from an EMBL/GenBank/DDBJ whole genome shotgun (WGS) entry which is preliminary data.</text>
</comment>
<sequence>MSSYPTPDLASILRTLSAYTPTPKPEPSHTYSPQTQESPLEDGELPYEPPYDLAELPYQAPTASIAVFPQPTTSLLPHEPQQLQAQAQAQAQPLPLQHPQQAPQKPVPTQQSTIPSTSTIITWPPALRHVTLHLVQNEELMLRIKHLISTQHSHERQWWTQREALLKTQRGREEGRKKLDGVLSAVGGHIAPIKHIHDPQTEKAELQRFDKKVYIACREMVAATTAELERLGVPFFRMQKSLVVGKGMKEEGKIDEEELQRLRMKMAGFLEDLCKD</sequence>
<dbReference type="Pfam" id="PF10454">
    <property type="entry name" value="DUF2458"/>
    <property type="match status" value="1"/>
</dbReference>
<keyword evidence="3" id="KW-1185">Reference proteome</keyword>
<feature type="region of interest" description="Disordered" evidence="1">
    <location>
        <begin position="1"/>
        <end position="52"/>
    </location>
</feature>
<feature type="region of interest" description="Disordered" evidence="1">
    <location>
        <begin position="81"/>
        <end position="115"/>
    </location>
</feature>
<accession>A0A8H3FDN5</accession>